<dbReference type="AlphaFoldDB" id="A0A0D3C957"/>
<accession>A0A0D3C957</accession>
<dbReference type="InterPro" id="IPR026960">
    <property type="entry name" value="RVT-Znf"/>
</dbReference>
<protein>
    <recommendedName>
        <fullName evidence="1">Reverse transcriptase zinc-binding domain-containing protein</fullName>
    </recommendedName>
</protein>
<feature type="domain" description="Reverse transcriptase zinc-binding" evidence="1">
    <location>
        <begin position="1"/>
        <end position="51"/>
    </location>
</feature>
<proteinExistence type="predicted"/>
<dbReference type="Pfam" id="PF13966">
    <property type="entry name" value="zf-RVT"/>
    <property type="match status" value="1"/>
</dbReference>
<dbReference type="Gramene" id="Bo5g012240.1">
    <property type="protein sequence ID" value="Bo5g012240.1"/>
    <property type="gene ID" value="Bo5g012240"/>
</dbReference>
<dbReference type="PANTHER" id="PTHR33116:SF78">
    <property type="entry name" value="OS12G0587133 PROTEIN"/>
    <property type="match status" value="1"/>
</dbReference>
<reference evidence="2" key="2">
    <citation type="submission" date="2015-03" db="UniProtKB">
        <authorList>
            <consortium name="EnsemblPlants"/>
        </authorList>
    </citation>
    <scope>IDENTIFICATION</scope>
</reference>
<reference evidence="2 3" key="1">
    <citation type="journal article" date="2014" name="Genome Biol.">
        <title>Transcriptome and methylome profiling reveals relics of genome dominance in the mesopolyploid Brassica oleracea.</title>
        <authorList>
            <person name="Parkin I.A."/>
            <person name="Koh C."/>
            <person name="Tang H."/>
            <person name="Robinson S.J."/>
            <person name="Kagale S."/>
            <person name="Clarke W.E."/>
            <person name="Town C.D."/>
            <person name="Nixon J."/>
            <person name="Krishnakumar V."/>
            <person name="Bidwell S.L."/>
            <person name="Denoeud F."/>
            <person name="Belcram H."/>
            <person name="Links M.G."/>
            <person name="Just J."/>
            <person name="Clarke C."/>
            <person name="Bender T."/>
            <person name="Huebert T."/>
            <person name="Mason A.S."/>
            <person name="Pires J.C."/>
            <person name="Barker G."/>
            <person name="Moore J."/>
            <person name="Walley P.G."/>
            <person name="Manoli S."/>
            <person name="Batley J."/>
            <person name="Edwards D."/>
            <person name="Nelson M.N."/>
            <person name="Wang X."/>
            <person name="Paterson A.H."/>
            <person name="King G."/>
            <person name="Bancroft I."/>
            <person name="Chalhoub B."/>
            <person name="Sharpe A.G."/>
        </authorList>
    </citation>
    <scope>NUCLEOTIDE SEQUENCE</scope>
    <source>
        <strain evidence="2 3">cv. TO1000</strain>
    </source>
</reference>
<dbReference type="EnsemblPlants" id="Bo5g012240.1">
    <property type="protein sequence ID" value="Bo5g012240.1"/>
    <property type="gene ID" value="Bo5g012240"/>
</dbReference>
<organism evidence="2 3">
    <name type="scientific">Brassica oleracea var. oleracea</name>
    <dbReference type="NCBI Taxonomy" id="109376"/>
    <lineage>
        <taxon>Eukaryota</taxon>
        <taxon>Viridiplantae</taxon>
        <taxon>Streptophyta</taxon>
        <taxon>Embryophyta</taxon>
        <taxon>Tracheophyta</taxon>
        <taxon>Spermatophyta</taxon>
        <taxon>Magnoliopsida</taxon>
        <taxon>eudicotyledons</taxon>
        <taxon>Gunneridae</taxon>
        <taxon>Pentapetalae</taxon>
        <taxon>rosids</taxon>
        <taxon>malvids</taxon>
        <taxon>Brassicales</taxon>
        <taxon>Brassicaceae</taxon>
        <taxon>Brassiceae</taxon>
        <taxon>Brassica</taxon>
    </lineage>
</organism>
<sequence>MMWLAHLDRLPTRARIAIWAVNTIDTCCVCNVYRETRDHLFLRCELSEQIWLLILKRLGYNPVRFHTWTAFFEWLGLRDNVCPTTLKRLAAQATVYSLWWERNNRLHNSISTPLYVTFKKIDRLVRNSITARRDRKKFRNLMSLWLKHE</sequence>
<dbReference type="eggNOG" id="KOG1075">
    <property type="taxonomic scope" value="Eukaryota"/>
</dbReference>
<evidence type="ECO:0000313" key="3">
    <source>
        <dbReference type="Proteomes" id="UP000032141"/>
    </source>
</evidence>
<dbReference type="OMA" id="RIAIWAV"/>
<evidence type="ECO:0000259" key="1">
    <source>
        <dbReference type="Pfam" id="PF13966"/>
    </source>
</evidence>
<evidence type="ECO:0000313" key="2">
    <source>
        <dbReference type="EnsemblPlants" id="Bo5g012240.1"/>
    </source>
</evidence>
<dbReference type="HOGENOM" id="CLU_000680_19_1_1"/>
<dbReference type="Proteomes" id="UP000032141">
    <property type="component" value="Chromosome C5"/>
</dbReference>
<keyword evidence="3" id="KW-1185">Reference proteome</keyword>
<name>A0A0D3C957_BRAOL</name>
<dbReference type="PANTHER" id="PTHR33116">
    <property type="entry name" value="REVERSE TRANSCRIPTASE ZINC-BINDING DOMAIN-CONTAINING PROTEIN-RELATED-RELATED"/>
    <property type="match status" value="1"/>
</dbReference>